<sequence length="57" mass="6127">MNVHKNARLTLAGRALLAERVAGGWPVTAAALAAAVSTWTAHAWLQRHWQGGERQAP</sequence>
<proteinExistence type="predicted"/>
<protein>
    <recommendedName>
        <fullName evidence="1">DNA-binding domain-containing protein</fullName>
    </recommendedName>
</protein>
<dbReference type="Pfam" id="PF13011">
    <property type="entry name" value="LZ_Tnp_IS481"/>
    <property type="match status" value="1"/>
</dbReference>
<dbReference type="AlphaFoldDB" id="A0A9W6NC89"/>
<gene>
    <name evidence="2" type="ORF">GCM10017653_33710</name>
</gene>
<feature type="domain" description="DNA-binding" evidence="1">
    <location>
        <begin position="1"/>
        <end position="49"/>
    </location>
</feature>
<keyword evidence="3" id="KW-1185">Reference proteome</keyword>
<accession>A0A9W6NC89</accession>
<evidence type="ECO:0000313" key="3">
    <source>
        <dbReference type="Proteomes" id="UP001143330"/>
    </source>
</evidence>
<dbReference type="EMBL" id="BSFM01000014">
    <property type="protein sequence ID" value="GLK85301.1"/>
    <property type="molecule type" value="Genomic_DNA"/>
</dbReference>
<reference evidence="2" key="2">
    <citation type="submission" date="2023-01" db="EMBL/GenBank/DDBJ databases">
        <authorList>
            <person name="Sun Q."/>
            <person name="Evtushenko L."/>
        </authorList>
    </citation>
    <scope>NUCLEOTIDE SEQUENCE</scope>
    <source>
        <strain evidence="2">VKM B-2789</strain>
    </source>
</reference>
<organism evidence="2 3">
    <name type="scientific">Ancylobacter defluvii</name>
    <dbReference type="NCBI Taxonomy" id="1282440"/>
    <lineage>
        <taxon>Bacteria</taxon>
        <taxon>Pseudomonadati</taxon>
        <taxon>Pseudomonadota</taxon>
        <taxon>Alphaproteobacteria</taxon>
        <taxon>Hyphomicrobiales</taxon>
        <taxon>Xanthobacteraceae</taxon>
        <taxon>Ancylobacter</taxon>
    </lineage>
</organism>
<comment type="caution">
    <text evidence="2">The sequence shown here is derived from an EMBL/GenBank/DDBJ whole genome shotgun (WGS) entry which is preliminary data.</text>
</comment>
<name>A0A9W6NC89_9HYPH</name>
<evidence type="ECO:0000313" key="2">
    <source>
        <dbReference type="EMBL" id="GLK85301.1"/>
    </source>
</evidence>
<dbReference type="InterPro" id="IPR024967">
    <property type="entry name" value="DNA-bd_IS481-type"/>
</dbReference>
<dbReference type="Proteomes" id="UP001143330">
    <property type="component" value="Unassembled WGS sequence"/>
</dbReference>
<evidence type="ECO:0000259" key="1">
    <source>
        <dbReference type="Pfam" id="PF13011"/>
    </source>
</evidence>
<reference evidence="2" key="1">
    <citation type="journal article" date="2014" name="Int. J. Syst. Evol. Microbiol.">
        <title>Complete genome sequence of Corynebacterium casei LMG S-19264T (=DSM 44701T), isolated from a smear-ripened cheese.</title>
        <authorList>
            <consortium name="US DOE Joint Genome Institute (JGI-PGF)"/>
            <person name="Walter F."/>
            <person name="Albersmeier A."/>
            <person name="Kalinowski J."/>
            <person name="Ruckert C."/>
        </authorList>
    </citation>
    <scope>NUCLEOTIDE SEQUENCE</scope>
    <source>
        <strain evidence="2">VKM B-2789</strain>
    </source>
</reference>